<evidence type="ECO:0000313" key="4">
    <source>
        <dbReference type="RefSeq" id="XP_027187332.1"/>
    </source>
</evidence>
<keyword evidence="1" id="KW-0677">Repeat</keyword>
<dbReference type="Proteomes" id="UP000087171">
    <property type="component" value="Chromosome Ca1"/>
</dbReference>
<keyword evidence="3" id="KW-1185">Reference proteome</keyword>
<accession>A0A3Q7Y7U0</accession>
<dbReference type="GeneID" id="101493879"/>
<dbReference type="InterPro" id="IPR011990">
    <property type="entry name" value="TPR-like_helical_dom_sf"/>
</dbReference>
<dbReference type="Pfam" id="PF12854">
    <property type="entry name" value="PPR_1"/>
    <property type="match status" value="1"/>
</dbReference>
<dbReference type="GO" id="GO:0003723">
    <property type="term" value="F:RNA binding"/>
    <property type="evidence" value="ECO:0007669"/>
    <property type="project" value="InterPro"/>
</dbReference>
<evidence type="ECO:0000256" key="2">
    <source>
        <dbReference type="PROSITE-ProRule" id="PRU00708"/>
    </source>
</evidence>
<dbReference type="InterPro" id="IPR046960">
    <property type="entry name" value="PPR_At4g14850-like_plant"/>
</dbReference>
<dbReference type="FunFam" id="1.25.40.10:FF:000090">
    <property type="entry name" value="Pentatricopeptide repeat-containing protein, chloroplastic"/>
    <property type="match status" value="1"/>
</dbReference>
<dbReference type="InterPro" id="IPR046848">
    <property type="entry name" value="E_motif"/>
</dbReference>
<dbReference type="SUPFAM" id="SSF48452">
    <property type="entry name" value="TPR-like"/>
    <property type="match status" value="1"/>
</dbReference>
<reference evidence="4" key="2">
    <citation type="submission" date="2025-08" db="UniProtKB">
        <authorList>
            <consortium name="RefSeq"/>
        </authorList>
    </citation>
    <scope>IDENTIFICATION</scope>
    <source>
        <tissue evidence="4">Etiolated seedlings</tissue>
    </source>
</reference>
<dbReference type="Pfam" id="PF01535">
    <property type="entry name" value="PPR"/>
    <property type="match status" value="2"/>
</dbReference>
<evidence type="ECO:0000256" key="1">
    <source>
        <dbReference type="ARBA" id="ARBA00022737"/>
    </source>
</evidence>
<reference evidence="3" key="1">
    <citation type="journal article" date="2013" name="Nat. Biotechnol.">
        <title>Draft genome sequence of chickpea (Cicer arietinum) provides a resource for trait improvement.</title>
        <authorList>
            <person name="Varshney R.K."/>
            <person name="Song C."/>
            <person name="Saxena R.K."/>
            <person name="Azam S."/>
            <person name="Yu S."/>
            <person name="Sharpe A.G."/>
            <person name="Cannon S."/>
            <person name="Baek J."/>
            <person name="Rosen B.D."/>
            <person name="Tar'an B."/>
            <person name="Millan T."/>
            <person name="Zhang X."/>
            <person name="Ramsay L.D."/>
            <person name="Iwata A."/>
            <person name="Wang Y."/>
            <person name="Nelson W."/>
            <person name="Farmer A.D."/>
            <person name="Gaur P.M."/>
            <person name="Soderlund C."/>
            <person name="Penmetsa R.V."/>
            <person name="Xu C."/>
            <person name="Bharti A.K."/>
            <person name="He W."/>
            <person name="Winter P."/>
            <person name="Zhao S."/>
            <person name="Hane J.K."/>
            <person name="Carrasquilla-Garcia N."/>
            <person name="Condie J.A."/>
            <person name="Upadhyaya H.D."/>
            <person name="Luo M.C."/>
            <person name="Thudi M."/>
            <person name="Gowda C.L."/>
            <person name="Singh N.P."/>
            <person name="Lichtenzveig J."/>
            <person name="Gali K.K."/>
            <person name="Rubio J."/>
            <person name="Nadarajan N."/>
            <person name="Dolezel J."/>
            <person name="Bansal K.C."/>
            <person name="Xu X."/>
            <person name="Edwards D."/>
            <person name="Zhang G."/>
            <person name="Kahl G."/>
            <person name="Gil J."/>
            <person name="Singh K.B."/>
            <person name="Datta S.K."/>
            <person name="Jackson S.A."/>
            <person name="Wang J."/>
            <person name="Cook D.R."/>
        </authorList>
    </citation>
    <scope>NUCLEOTIDE SEQUENCE [LARGE SCALE GENOMIC DNA]</scope>
    <source>
        <strain evidence="3">cv. CDC Frontier</strain>
    </source>
</reference>
<dbReference type="Pfam" id="PF20431">
    <property type="entry name" value="E_motif"/>
    <property type="match status" value="1"/>
</dbReference>
<dbReference type="AlphaFoldDB" id="A0A3Q7Y7U0"/>
<dbReference type="RefSeq" id="XP_027187332.1">
    <property type="nucleotide sequence ID" value="XM_027331531.1"/>
</dbReference>
<dbReference type="Gene3D" id="1.25.40.10">
    <property type="entry name" value="Tetratricopeptide repeat domain"/>
    <property type="match status" value="1"/>
</dbReference>
<dbReference type="NCBIfam" id="TIGR00756">
    <property type="entry name" value="PPR"/>
    <property type="match status" value="2"/>
</dbReference>
<dbReference type="GO" id="GO:0009451">
    <property type="term" value="P:RNA modification"/>
    <property type="evidence" value="ECO:0007669"/>
    <property type="project" value="InterPro"/>
</dbReference>
<dbReference type="PROSITE" id="PS51375">
    <property type="entry name" value="PPR"/>
    <property type="match status" value="1"/>
</dbReference>
<sequence length="249" mass="28370">MYSKGGDIDAARCVLDQTSNRNTVLWTSMIMGYAQCGRGLEALELFDCLLTKQELIPDQVCFTAVLTACNHAGFIDKGEEYFNKMRTSYGLSPDIDQYACLIDLYARNGNLRKARDLIEEMPYGPNCIIWSSVLSACKIYGDVELGREAANQLIKMEPCNAAPYLTLAHIYARKGLWNEASEVRSLMQQRIKRKPAGWSWVEVDKQFHVFAVDDVTHEQSNEIYAELERIYFGILDMSPYVLEDNYIEV</sequence>
<dbReference type="PANTHER" id="PTHR47926:SF471">
    <property type="entry name" value="DYW DOMAIN-CONTAINING PROTEIN"/>
    <property type="match status" value="1"/>
</dbReference>
<proteinExistence type="predicted"/>
<evidence type="ECO:0000313" key="3">
    <source>
        <dbReference type="Proteomes" id="UP000087171"/>
    </source>
</evidence>
<protein>
    <submittedName>
        <fullName evidence="4">Pentatricopeptide repeat-containing protein At2g22070-like isoform X4</fullName>
    </submittedName>
</protein>
<name>A0A3Q7Y7U0_CICAR</name>
<gene>
    <name evidence="4" type="primary">LOC101493879</name>
</gene>
<dbReference type="PANTHER" id="PTHR47926">
    <property type="entry name" value="PENTATRICOPEPTIDE REPEAT-CONTAINING PROTEIN"/>
    <property type="match status" value="1"/>
</dbReference>
<feature type="repeat" description="PPR" evidence="2">
    <location>
        <begin position="22"/>
        <end position="57"/>
    </location>
</feature>
<organism evidence="3 4">
    <name type="scientific">Cicer arietinum</name>
    <name type="common">Chickpea</name>
    <name type="synonym">Garbanzo</name>
    <dbReference type="NCBI Taxonomy" id="3827"/>
    <lineage>
        <taxon>Eukaryota</taxon>
        <taxon>Viridiplantae</taxon>
        <taxon>Streptophyta</taxon>
        <taxon>Embryophyta</taxon>
        <taxon>Tracheophyta</taxon>
        <taxon>Spermatophyta</taxon>
        <taxon>Magnoliopsida</taxon>
        <taxon>eudicotyledons</taxon>
        <taxon>Gunneridae</taxon>
        <taxon>Pentapetalae</taxon>
        <taxon>rosids</taxon>
        <taxon>fabids</taxon>
        <taxon>Fabales</taxon>
        <taxon>Fabaceae</taxon>
        <taxon>Papilionoideae</taxon>
        <taxon>50 kb inversion clade</taxon>
        <taxon>NPAAA clade</taxon>
        <taxon>Hologalegina</taxon>
        <taxon>IRL clade</taxon>
        <taxon>Cicereae</taxon>
        <taxon>Cicer</taxon>
    </lineage>
</organism>
<dbReference type="InterPro" id="IPR002885">
    <property type="entry name" value="PPR_rpt"/>
</dbReference>